<dbReference type="Proteomes" id="UP000033831">
    <property type="component" value="Unassembled WGS sequence"/>
</dbReference>
<evidence type="ECO:0000313" key="1">
    <source>
        <dbReference type="EMBL" id="KKT22121.1"/>
    </source>
</evidence>
<accession>A0A0G1FID8</accession>
<gene>
    <name evidence="1" type="ORF">UW07_C0044G0006</name>
</gene>
<reference evidence="1 2" key="1">
    <citation type="journal article" date="2015" name="Nature">
        <title>rRNA introns, odd ribosomes, and small enigmatic genomes across a large radiation of phyla.</title>
        <authorList>
            <person name="Brown C.T."/>
            <person name="Hug L.A."/>
            <person name="Thomas B.C."/>
            <person name="Sharon I."/>
            <person name="Castelle C.J."/>
            <person name="Singh A."/>
            <person name="Wilkins M.J."/>
            <person name="Williams K.H."/>
            <person name="Banfield J.F."/>
        </authorList>
    </citation>
    <scope>NUCLEOTIDE SEQUENCE [LARGE SCALE GENOMIC DNA]</scope>
</reference>
<name>A0A0G1FID8_9BACT</name>
<proteinExistence type="predicted"/>
<organism evidence="1 2">
    <name type="scientific">Candidatus Nomurabacteria bacterium GW2011_GWF2_43_8</name>
    <dbReference type="NCBI Taxonomy" id="1618779"/>
    <lineage>
        <taxon>Bacteria</taxon>
        <taxon>Candidatus Nomuraibacteriota</taxon>
    </lineage>
</organism>
<dbReference type="AlphaFoldDB" id="A0A0G1FID8"/>
<evidence type="ECO:0000313" key="2">
    <source>
        <dbReference type="Proteomes" id="UP000033831"/>
    </source>
</evidence>
<protein>
    <submittedName>
        <fullName evidence="1">Uncharacterized protein</fullName>
    </submittedName>
</protein>
<dbReference type="EMBL" id="LCGX01000044">
    <property type="protein sequence ID" value="KKT22121.1"/>
    <property type="molecule type" value="Genomic_DNA"/>
</dbReference>
<comment type="caution">
    <text evidence="1">The sequence shown here is derived from an EMBL/GenBank/DDBJ whole genome shotgun (WGS) entry which is preliminary data.</text>
</comment>
<sequence>MADKDFIPTPRLLDEEARLAQERRDKISRITLEIEQILLREDITMGELGEVMDMFNARAHAVFSQTKLKIIKQNYESS</sequence>